<name>A0A542SQM4_9MICO</name>
<feature type="transmembrane region" description="Helical" evidence="1">
    <location>
        <begin position="91"/>
        <end position="109"/>
    </location>
</feature>
<dbReference type="PANTHER" id="PTHR40761">
    <property type="entry name" value="CONSERVED INTEGRAL MEMBRANE ALANINE VALINE AND LEUCINE RICH PROTEIN-RELATED"/>
    <property type="match status" value="1"/>
</dbReference>
<keyword evidence="1" id="KW-0472">Membrane</keyword>
<comment type="caution">
    <text evidence="2">The sequence shown here is derived from an EMBL/GenBank/DDBJ whole genome shotgun (WGS) entry which is preliminary data.</text>
</comment>
<accession>A0A542SQM4</accession>
<gene>
    <name evidence="2" type="ORF">FB389_1606</name>
</gene>
<proteinExistence type="predicted"/>
<dbReference type="OrthoDB" id="3290813at2"/>
<evidence type="ECO:0000313" key="2">
    <source>
        <dbReference type="EMBL" id="TQK76904.1"/>
    </source>
</evidence>
<feature type="transmembrane region" description="Helical" evidence="1">
    <location>
        <begin position="252"/>
        <end position="272"/>
    </location>
</feature>
<keyword evidence="3" id="KW-1185">Reference proteome</keyword>
<protein>
    <recommendedName>
        <fullName evidence="4">EamA-like transporter family protein</fullName>
    </recommendedName>
</protein>
<sequence length="281" mass="27763">MIAWAAAIAASLMYGAASVLQAFAARRASGPKVLVSPLYLAGLALDGIAWLTSLVALTEVPLFAVESVLAGSLVITVLLARVFLAARLRRIDWIAIAVIIGSLVVLSLGAGTQPAAAAPTWFGWAMVAAAAAVAGSVAALYRAGHPIALSVAAGLGYGGAAVAARGTSGFAGLSAKGVAGSIGVDGIGTLLGALWQPTIAAIILFAAAGALAFARALERGNVGSVTAVCWVFEVVAPGVAGVVLLGDTVRHGWQAPVIGGLVLALVGCVILARSPAQRAAS</sequence>
<reference evidence="2 3" key="1">
    <citation type="submission" date="2019-06" db="EMBL/GenBank/DDBJ databases">
        <title>Sequencing the genomes of 1000 actinobacteria strains.</title>
        <authorList>
            <person name="Klenk H.-P."/>
        </authorList>
    </citation>
    <scope>NUCLEOTIDE SEQUENCE [LARGE SCALE GENOMIC DNA]</scope>
    <source>
        <strain evidence="2 3">DSM 10596</strain>
    </source>
</reference>
<feature type="transmembrane region" description="Helical" evidence="1">
    <location>
        <begin position="193"/>
        <end position="213"/>
    </location>
</feature>
<feature type="transmembrane region" description="Helical" evidence="1">
    <location>
        <begin position="148"/>
        <end position="173"/>
    </location>
</feature>
<evidence type="ECO:0000313" key="3">
    <source>
        <dbReference type="Proteomes" id="UP000316181"/>
    </source>
</evidence>
<evidence type="ECO:0000256" key="1">
    <source>
        <dbReference type="SAM" id="Phobius"/>
    </source>
</evidence>
<dbReference type="EMBL" id="VFNV01000001">
    <property type="protein sequence ID" value="TQK76904.1"/>
    <property type="molecule type" value="Genomic_DNA"/>
</dbReference>
<organism evidence="2 3">
    <name type="scientific">Rarobacter incanus</name>
    <dbReference type="NCBI Taxonomy" id="153494"/>
    <lineage>
        <taxon>Bacteria</taxon>
        <taxon>Bacillati</taxon>
        <taxon>Actinomycetota</taxon>
        <taxon>Actinomycetes</taxon>
        <taxon>Micrococcales</taxon>
        <taxon>Rarobacteraceae</taxon>
        <taxon>Rarobacter</taxon>
    </lineage>
</organism>
<dbReference type="RefSeq" id="WP_142112499.1">
    <property type="nucleotide sequence ID" value="NZ_BAAATB010000004.1"/>
</dbReference>
<feature type="transmembrane region" description="Helical" evidence="1">
    <location>
        <begin position="48"/>
        <end position="79"/>
    </location>
</feature>
<keyword evidence="1" id="KW-1133">Transmembrane helix</keyword>
<dbReference type="Proteomes" id="UP000316181">
    <property type="component" value="Unassembled WGS sequence"/>
</dbReference>
<feature type="transmembrane region" description="Helical" evidence="1">
    <location>
        <begin position="225"/>
        <end position="246"/>
    </location>
</feature>
<keyword evidence="1" id="KW-0812">Transmembrane</keyword>
<evidence type="ECO:0008006" key="4">
    <source>
        <dbReference type="Google" id="ProtNLM"/>
    </source>
</evidence>
<dbReference type="PANTHER" id="PTHR40761:SF1">
    <property type="entry name" value="CONSERVED INTEGRAL MEMBRANE ALANINE VALINE AND LEUCINE RICH PROTEIN-RELATED"/>
    <property type="match status" value="1"/>
</dbReference>
<dbReference type="AlphaFoldDB" id="A0A542SQM4"/>
<dbReference type="SUPFAM" id="SSF103481">
    <property type="entry name" value="Multidrug resistance efflux transporter EmrE"/>
    <property type="match status" value="1"/>
</dbReference>
<dbReference type="InterPro" id="IPR037185">
    <property type="entry name" value="EmrE-like"/>
</dbReference>
<feature type="transmembrane region" description="Helical" evidence="1">
    <location>
        <begin position="121"/>
        <end position="141"/>
    </location>
</feature>